<dbReference type="InterPro" id="IPR010496">
    <property type="entry name" value="AL/BT2_dom"/>
</dbReference>
<dbReference type="PROSITE" id="PS51257">
    <property type="entry name" value="PROKAR_LIPOPROTEIN"/>
    <property type="match status" value="1"/>
</dbReference>
<keyword evidence="4" id="KW-1185">Reference proteome</keyword>
<feature type="domain" description="3-keto-alpha-glucoside-1,2-lyase/3-keto-2-hydroxy-glucal hydratase" evidence="2">
    <location>
        <begin position="40"/>
        <end position="245"/>
    </location>
</feature>
<dbReference type="RefSeq" id="WP_279296475.1">
    <property type="nucleotide sequence ID" value="NZ_JAOTIF010000004.1"/>
</dbReference>
<dbReference type="Gene3D" id="2.60.120.560">
    <property type="entry name" value="Exo-inulinase, domain 1"/>
    <property type="match status" value="1"/>
</dbReference>
<accession>A0A9X2XV01</accession>
<feature type="signal peptide" evidence="1">
    <location>
        <begin position="1"/>
        <end position="21"/>
    </location>
</feature>
<reference evidence="3" key="2">
    <citation type="submission" date="2023-04" db="EMBL/GenBank/DDBJ databases">
        <title>Paracnuella aquatica gen. nov., sp. nov., a member of the family Chitinophagaceae isolated from a hot spring.</title>
        <authorList>
            <person name="Wang C."/>
        </authorList>
    </citation>
    <scope>NUCLEOTIDE SEQUENCE</scope>
    <source>
        <strain evidence="3">LB-8</strain>
    </source>
</reference>
<sequence>MRLLFSTVVLAALLAACTALKQTKMNPTVNTLGNNETDDGWQLLFDGNTTQGWHTYGKASAGSAWKVVDHSLYLDPSYKEKGQTNEGGDLVTNEEFEDFHLQVDWKIAPKGNSGIIFYVQEDTTKYKQTWHTGLEMQVLDNVAHKDAQIYKHRAGDLYDLIASSSEAQKPAGEWNHVEIIANDGKLDFILNGVPIVSTTLWNEQWKSLIAQSKFKDMPDFGTFRKGKIALQDHGDQVWYRNIKIKRL</sequence>
<dbReference type="GO" id="GO:0016787">
    <property type="term" value="F:hydrolase activity"/>
    <property type="evidence" value="ECO:0007669"/>
    <property type="project" value="InterPro"/>
</dbReference>
<comment type="caution">
    <text evidence="3">The sequence shown here is derived from an EMBL/GenBank/DDBJ whole genome shotgun (WGS) entry which is preliminary data.</text>
</comment>
<name>A0A9X2XV01_9BACT</name>
<proteinExistence type="predicted"/>
<dbReference type="EMBL" id="JAOTIF010000004">
    <property type="protein sequence ID" value="MCU7549031.1"/>
    <property type="molecule type" value="Genomic_DNA"/>
</dbReference>
<keyword evidence="1" id="KW-0732">Signal</keyword>
<dbReference type="Pfam" id="PF06439">
    <property type="entry name" value="3keto-disac_hyd"/>
    <property type="match status" value="1"/>
</dbReference>
<gene>
    <name evidence="3" type="ORF">OCK74_07880</name>
</gene>
<reference evidence="3" key="1">
    <citation type="submission" date="2022-09" db="EMBL/GenBank/DDBJ databases">
        <authorList>
            <person name="Yuan C."/>
            <person name="Ke Z."/>
        </authorList>
    </citation>
    <scope>NUCLEOTIDE SEQUENCE</scope>
    <source>
        <strain evidence="3">LB-8</strain>
    </source>
</reference>
<evidence type="ECO:0000313" key="3">
    <source>
        <dbReference type="EMBL" id="MCU7549031.1"/>
    </source>
</evidence>
<evidence type="ECO:0000259" key="2">
    <source>
        <dbReference type="Pfam" id="PF06439"/>
    </source>
</evidence>
<dbReference type="Proteomes" id="UP001155483">
    <property type="component" value="Unassembled WGS sequence"/>
</dbReference>
<feature type="chain" id="PRO_5040829317" evidence="1">
    <location>
        <begin position="22"/>
        <end position="247"/>
    </location>
</feature>
<evidence type="ECO:0000313" key="4">
    <source>
        <dbReference type="Proteomes" id="UP001155483"/>
    </source>
</evidence>
<protein>
    <submittedName>
        <fullName evidence="3">DUF1080 domain-containing protein</fullName>
    </submittedName>
</protein>
<dbReference type="AlphaFoldDB" id="A0A9X2XV01"/>
<evidence type="ECO:0000256" key="1">
    <source>
        <dbReference type="SAM" id="SignalP"/>
    </source>
</evidence>
<organism evidence="3 4">
    <name type="scientific">Paraflavisolibacter caeni</name>
    <dbReference type="NCBI Taxonomy" id="2982496"/>
    <lineage>
        <taxon>Bacteria</taxon>
        <taxon>Pseudomonadati</taxon>
        <taxon>Bacteroidota</taxon>
        <taxon>Chitinophagia</taxon>
        <taxon>Chitinophagales</taxon>
        <taxon>Chitinophagaceae</taxon>
        <taxon>Paraflavisolibacter</taxon>
    </lineage>
</organism>